<dbReference type="InterPro" id="IPR000792">
    <property type="entry name" value="Tscrpt_reg_LuxR_C"/>
</dbReference>
<feature type="domain" description="HTH luxR-type" evidence="5">
    <location>
        <begin position="553"/>
        <end position="618"/>
    </location>
</feature>
<dbReference type="CDD" id="cd06170">
    <property type="entry name" value="LuxR_C_like"/>
    <property type="match status" value="1"/>
</dbReference>
<dbReference type="EMBL" id="WVUH01000036">
    <property type="protein sequence ID" value="MBO4205777.1"/>
    <property type="molecule type" value="Genomic_DNA"/>
</dbReference>
<feature type="compositionally biased region" description="Basic residues" evidence="4">
    <location>
        <begin position="389"/>
        <end position="402"/>
    </location>
</feature>
<feature type="region of interest" description="Disordered" evidence="4">
    <location>
        <begin position="42"/>
        <end position="129"/>
    </location>
</feature>
<dbReference type="PRINTS" id="PR00038">
    <property type="entry name" value="HTHLUXR"/>
</dbReference>
<keyword evidence="2" id="KW-0238">DNA-binding</keyword>
<feature type="compositionally biased region" description="Basic residues" evidence="4">
    <location>
        <begin position="275"/>
        <end position="304"/>
    </location>
</feature>
<organism evidence="7 8">
    <name type="scientific">Micromonospora echinofusca</name>
    <dbReference type="NCBI Taxonomy" id="47858"/>
    <lineage>
        <taxon>Bacteria</taxon>
        <taxon>Bacillati</taxon>
        <taxon>Actinomycetota</taxon>
        <taxon>Actinomycetes</taxon>
        <taxon>Micromonosporales</taxon>
        <taxon>Micromonosporaceae</taxon>
        <taxon>Micromonospora</taxon>
    </lineage>
</organism>
<evidence type="ECO:0000313" key="8">
    <source>
        <dbReference type="Proteomes" id="UP000823521"/>
    </source>
</evidence>
<dbReference type="InterPro" id="IPR058245">
    <property type="entry name" value="NreC/VraR/RcsB-like_REC"/>
</dbReference>
<keyword evidence="1 3" id="KW-0597">Phosphoprotein</keyword>
<dbReference type="PANTHER" id="PTHR43214">
    <property type="entry name" value="TWO-COMPONENT RESPONSE REGULATOR"/>
    <property type="match status" value="1"/>
</dbReference>
<accession>A0ABS3VMQ1</accession>
<feature type="compositionally biased region" description="Basic residues" evidence="4">
    <location>
        <begin position="112"/>
        <end position="122"/>
    </location>
</feature>
<dbReference type="Pfam" id="PF00196">
    <property type="entry name" value="GerE"/>
    <property type="match status" value="1"/>
</dbReference>
<feature type="compositionally biased region" description="Basic residues" evidence="4">
    <location>
        <begin position="213"/>
        <end position="228"/>
    </location>
</feature>
<dbReference type="CDD" id="cd17535">
    <property type="entry name" value="REC_NarL-like"/>
    <property type="match status" value="1"/>
</dbReference>
<dbReference type="Pfam" id="PF00072">
    <property type="entry name" value="Response_reg"/>
    <property type="match status" value="1"/>
</dbReference>
<protein>
    <submittedName>
        <fullName evidence="7">Response regulator</fullName>
    </submittedName>
</protein>
<comment type="caution">
    <text evidence="7">The sequence shown here is derived from an EMBL/GenBank/DDBJ whole genome shotgun (WGS) entry which is preliminary data.</text>
</comment>
<evidence type="ECO:0000256" key="4">
    <source>
        <dbReference type="SAM" id="MobiDB-lite"/>
    </source>
</evidence>
<name>A0ABS3VMQ1_MICEH</name>
<proteinExistence type="predicted"/>
<evidence type="ECO:0000256" key="3">
    <source>
        <dbReference type="PROSITE-ProRule" id="PRU00169"/>
    </source>
</evidence>
<evidence type="ECO:0000259" key="6">
    <source>
        <dbReference type="PROSITE" id="PS50110"/>
    </source>
</evidence>
<dbReference type="SMART" id="SM00421">
    <property type="entry name" value="HTH_LUXR"/>
    <property type="match status" value="1"/>
</dbReference>
<feature type="compositionally biased region" description="Basic residues" evidence="4">
    <location>
        <begin position="347"/>
        <end position="382"/>
    </location>
</feature>
<feature type="domain" description="Response regulatory" evidence="6">
    <location>
        <begin position="417"/>
        <end position="533"/>
    </location>
</feature>
<evidence type="ECO:0000313" key="7">
    <source>
        <dbReference type="EMBL" id="MBO4205777.1"/>
    </source>
</evidence>
<feature type="compositionally biased region" description="Basic and acidic residues" evidence="4">
    <location>
        <begin position="305"/>
        <end position="322"/>
    </location>
</feature>
<feature type="modified residue" description="4-aspartylphosphate" evidence="3">
    <location>
        <position position="468"/>
    </location>
</feature>
<feature type="region of interest" description="Disordered" evidence="4">
    <location>
        <begin position="168"/>
        <end position="414"/>
    </location>
</feature>
<keyword evidence="8" id="KW-1185">Reference proteome</keyword>
<dbReference type="InterPro" id="IPR016032">
    <property type="entry name" value="Sig_transdc_resp-reg_C-effctor"/>
</dbReference>
<evidence type="ECO:0000259" key="5">
    <source>
        <dbReference type="PROSITE" id="PS50043"/>
    </source>
</evidence>
<dbReference type="PROSITE" id="PS00622">
    <property type="entry name" value="HTH_LUXR_1"/>
    <property type="match status" value="1"/>
</dbReference>
<sequence>MCARPDPPAERHVPSGHIRRGRLAGAAPPAVAWPHAHFPAGVLGRASPLRRGARRRTDVRGGGRRHPSVPGHDGRLRRPARHAGTAGPDGGAPPAGARRDRRTAAGAGGAHGRGRRPRRLRAGPHPVRAGAVHRLLRVRRQGRGRARYGWGPGPRAVARGRRAGLVAVRRAGLRPAHVRSRRGTRGVDGRRGRRRAAGPGPAARDHPGTGRPVGRRRAHPPGPRHPRQSRPLPDGDVDPVGEGRRVPRPGPGRRGTGADRRAGLDPPGPPGGTPFRRRPARGHHPVLARHRAAGPGPPRRRPGRRRGDDRRRTGRRRGDPHHPAAHRAGGPDQRAAARQPDPGTAHRQARPARGAAHRRRRRRRVPPGRHPGRRLRPGRHARAGPPARRPGRRRRRRRPGCHNHRDDPGPGHDVSVSVLVVDDQQLVRDGIASLLGLQPGVVVVGTAADGREAVARAVELRPDVVLMDVRMPGLDGVRAAAMLAERAPSCRTVMLTTFDDEHYVTEALRAGAVGYLLKDLPAAELAQAVRLAHAGVAQFDAGVARQLAAATPPGTGHETLTAREVDVLRLVAGGATNREIARRLHLSEGTVKNHLSRILGRLGLRDRTQAAIYARDRGLL</sequence>
<dbReference type="Proteomes" id="UP000823521">
    <property type="component" value="Unassembled WGS sequence"/>
</dbReference>
<dbReference type="SUPFAM" id="SSF52172">
    <property type="entry name" value="CheY-like"/>
    <property type="match status" value="1"/>
</dbReference>
<dbReference type="InterPro" id="IPR001789">
    <property type="entry name" value="Sig_transdc_resp-reg_receiver"/>
</dbReference>
<dbReference type="InterPro" id="IPR011006">
    <property type="entry name" value="CheY-like_superfamily"/>
</dbReference>
<dbReference type="PROSITE" id="PS50043">
    <property type="entry name" value="HTH_LUXR_2"/>
    <property type="match status" value="1"/>
</dbReference>
<evidence type="ECO:0000256" key="2">
    <source>
        <dbReference type="ARBA" id="ARBA00023125"/>
    </source>
</evidence>
<evidence type="ECO:0000256" key="1">
    <source>
        <dbReference type="ARBA" id="ARBA00022553"/>
    </source>
</evidence>
<dbReference type="PANTHER" id="PTHR43214:SF43">
    <property type="entry name" value="TWO-COMPONENT RESPONSE REGULATOR"/>
    <property type="match status" value="1"/>
</dbReference>
<feature type="region of interest" description="Disordered" evidence="4">
    <location>
        <begin position="1"/>
        <end position="27"/>
    </location>
</feature>
<dbReference type="SUPFAM" id="SSF46894">
    <property type="entry name" value="C-terminal effector domain of the bipartite response regulators"/>
    <property type="match status" value="1"/>
</dbReference>
<reference evidence="7 8" key="1">
    <citation type="submission" date="2019-12" db="EMBL/GenBank/DDBJ databases">
        <title>Whole genome sequencing of endophytic Actinobacterium Micromonospora sp. MPMI6T.</title>
        <authorList>
            <person name="Evv R."/>
            <person name="Podile A.R."/>
        </authorList>
    </citation>
    <scope>NUCLEOTIDE SEQUENCE [LARGE SCALE GENOMIC DNA]</scope>
    <source>
        <strain evidence="7 8">MPMI6</strain>
    </source>
</reference>
<dbReference type="Gene3D" id="3.40.50.2300">
    <property type="match status" value="1"/>
</dbReference>
<dbReference type="InterPro" id="IPR039420">
    <property type="entry name" value="WalR-like"/>
</dbReference>
<dbReference type="SMART" id="SM00448">
    <property type="entry name" value="REC"/>
    <property type="match status" value="1"/>
</dbReference>
<dbReference type="PROSITE" id="PS50110">
    <property type="entry name" value="RESPONSE_REGULATORY"/>
    <property type="match status" value="1"/>
</dbReference>
<gene>
    <name evidence="7" type="ORF">GSF22_07125</name>
</gene>